<sequence>MYENYKAVRDLEINILFNAHIFFYLLAAIFLLTRAFKSNKKQNILPLKTDLKPALLVISGIFIVYAINLIRFWTSYNAETILWMPLTIAALLFIMAYRALRIDDVVTTTIDGKTKMEISRSLVLISVLEEELNDNKLFLNHNENLDTLSKRLNTNRQYLSNAINDVKGVSFTKYINSFRVTHAKRLIASPNYEQYTLEKIAQDSGFSSLSTFQRAFKENEGISPAKYRIKKQVNL</sequence>
<keyword evidence="3" id="KW-0804">Transcription</keyword>
<evidence type="ECO:0000256" key="3">
    <source>
        <dbReference type="ARBA" id="ARBA00023163"/>
    </source>
</evidence>
<dbReference type="Proteomes" id="UP001597526">
    <property type="component" value="Unassembled WGS sequence"/>
</dbReference>
<feature type="domain" description="HTH araC/xylS-type" evidence="5">
    <location>
        <begin position="122"/>
        <end position="230"/>
    </location>
</feature>
<reference evidence="7" key="1">
    <citation type="journal article" date="2019" name="Int. J. Syst. Evol. Microbiol.">
        <title>The Global Catalogue of Microorganisms (GCM) 10K type strain sequencing project: providing services to taxonomists for standard genome sequencing and annotation.</title>
        <authorList>
            <consortium name="The Broad Institute Genomics Platform"/>
            <consortium name="The Broad Institute Genome Sequencing Center for Infectious Disease"/>
            <person name="Wu L."/>
            <person name="Ma J."/>
        </authorList>
    </citation>
    <scope>NUCLEOTIDE SEQUENCE [LARGE SCALE GENOMIC DNA]</scope>
    <source>
        <strain evidence="7">KCTC 52368</strain>
    </source>
</reference>
<keyword evidence="7" id="KW-1185">Reference proteome</keyword>
<evidence type="ECO:0000256" key="4">
    <source>
        <dbReference type="SAM" id="Phobius"/>
    </source>
</evidence>
<comment type="caution">
    <text evidence="6">The sequence shown here is derived from an EMBL/GenBank/DDBJ whole genome shotgun (WGS) entry which is preliminary data.</text>
</comment>
<feature type="transmembrane region" description="Helical" evidence="4">
    <location>
        <begin position="80"/>
        <end position="100"/>
    </location>
</feature>
<dbReference type="PROSITE" id="PS01124">
    <property type="entry name" value="HTH_ARAC_FAMILY_2"/>
    <property type="match status" value="1"/>
</dbReference>
<evidence type="ECO:0000313" key="7">
    <source>
        <dbReference type="Proteomes" id="UP001597526"/>
    </source>
</evidence>
<organism evidence="6 7">
    <name type="scientific">Croceitalea marina</name>
    <dbReference type="NCBI Taxonomy" id="1775166"/>
    <lineage>
        <taxon>Bacteria</taxon>
        <taxon>Pseudomonadati</taxon>
        <taxon>Bacteroidota</taxon>
        <taxon>Flavobacteriia</taxon>
        <taxon>Flavobacteriales</taxon>
        <taxon>Flavobacteriaceae</taxon>
        <taxon>Croceitalea</taxon>
    </lineage>
</organism>
<dbReference type="Gene3D" id="1.10.10.60">
    <property type="entry name" value="Homeodomain-like"/>
    <property type="match status" value="2"/>
</dbReference>
<dbReference type="PRINTS" id="PR00032">
    <property type="entry name" value="HTHARAC"/>
</dbReference>
<dbReference type="SMART" id="SM00342">
    <property type="entry name" value="HTH_ARAC"/>
    <property type="match status" value="1"/>
</dbReference>
<evidence type="ECO:0000313" key="6">
    <source>
        <dbReference type="EMBL" id="MFD2588691.1"/>
    </source>
</evidence>
<dbReference type="Pfam" id="PF12833">
    <property type="entry name" value="HTH_18"/>
    <property type="match status" value="1"/>
</dbReference>
<dbReference type="InterPro" id="IPR018060">
    <property type="entry name" value="HTH_AraC"/>
</dbReference>
<dbReference type="PANTHER" id="PTHR43280">
    <property type="entry name" value="ARAC-FAMILY TRANSCRIPTIONAL REGULATOR"/>
    <property type="match status" value="1"/>
</dbReference>
<dbReference type="InterPro" id="IPR018062">
    <property type="entry name" value="HTH_AraC-typ_CS"/>
</dbReference>
<dbReference type="InterPro" id="IPR020449">
    <property type="entry name" value="Tscrpt_reg_AraC-type_HTH"/>
</dbReference>
<evidence type="ECO:0000259" key="5">
    <source>
        <dbReference type="PROSITE" id="PS01124"/>
    </source>
</evidence>
<keyword evidence="4" id="KW-0472">Membrane</keyword>
<feature type="transmembrane region" description="Helical" evidence="4">
    <location>
        <begin position="54"/>
        <end position="74"/>
    </location>
</feature>
<protein>
    <submittedName>
        <fullName evidence="6">Helix-turn-helix domain-containing protein</fullName>
    </submittedName>
</protein>
<feature type="transmembrane region" description="Helical" evidence="4">
    <location>
        <begin position="15"/>
        <end position="33"/>
    </location>
</feature>
<keyword evidence="4" id="KW-1133">Transmembrane helix</keyword>
<accession>A0ABW5N1N6</accession>
<proteinExistence type="predicted"/>
<evidence type="ECO:0000256" key="2">
    <source>
        <dbReference type="ARBA" id="ARBA00023125"/>
    </source>
</evidence>
<dbReference type="PANTHER" id="PTHR43280:SF2">
    <property type="entry name" value="HTH-TYPE TRANSCRIPTIONAL REGULATOR EXSA"/>
    <property type="match status" value="1"/>
</dbReference>
<dbReference type="RefSeq" id="WP_377768182.1">
    <property type="nucleotide sequence ID" value="NZ_JBHULB010000081.1"/>
</dbReference>
<name>A0ABW5N1N6_9FLAO</name>
<dbReference type="InterPro" id="IPR009057">
    <property type="entry name" value="Homeodomain-like_sf"/>
</dbReference>
<gene>
    <name evidence="6" type="ORF">ACFSQJ_17320</name>
</gene>
<evidence type="ECO:0000256" key="1">
    <source>
        <dbReference type="ARBA" id="ARBA00023015"/>
    </source>
</evidence>
<dbReference type="SUPFAM" id="SSF46689">
    <property type="entry name" value="Homeodomain-like"/>
    <property type="match status" value="1"/>
</dbReference>
<keyword evidence="2" id="KW-0238">DNA-binding</keyword>
<keyword evidence="4" id="KW-0812">Transmembrane</keyword>
<keyword evidence="1" id="KW-0805">Transcription regulation</keyword>
<dbReference type="PROSITE" id="PS00041">
    <property type="entry name" value="HTH_ARAC_FAMILY_1"/>
    <property type="match status" value="1"/>
</dbReference>
<dbReference type="EMBL" id="JBHULB010000081">
    <property type="protein sequence ID" value="MFD2588691.1"/>
    <property type="molecule type" value="Genomic_DNA"/>
</dbReference>